<keyword evidence="1" id="KW-1194">Viral DNA replication</keyword>
<name>A0A2S1GSJ8_9CAUD</name>
<comment type="subunit">
    <text evidence="1">Homohexamer. Assembles as a hexamer onto linear or circular ssDNA in the presence of ATP or dTTP. Interacts (via C-terminus) with the viral DNA polymerase that is bound to DNA; this interaction is essential to initiate leading-strand DNA synthesis. The priming complex consists of 2 DNA polymerases and 1 helicase-primase hexamer that assemble on the DNA template. Interacts with the single-stranded DNA-binding protein. Part of the replicase complex that includes the DNA polymerase, the primase/helicase and the single-stranded DNA binding protein.</text>
</comment>
<dbReference type="SMART" id="SM00493">
    <property type="entry name" value="TOPRIM"/>
    <property type="match status" value="1"/>
</dbReference>
<keyword evidence="5" id="KW-1185">Reference proteome</keyword>
<feature type="binding site" evidence="1">
    <location>
        <begin position="313"/>
        <end position="320"/>
    </location>
    <ligand>
        <name>ATP</name>
        <dbReference type="ChEBI" id="CHEBI:30616"/>
    </ligand>
</feature>
<reference evidence="4 5" key="1">
    <citation type="journal article" name="Viruses">
        <title>Unlocking the Potential of 46 New Bacteriophages for Biocontrol of Dickeya Solani.</title>
        <authorList>
            <person name="Carstens A.B."/>
            <person name="Djurhuus A.M."/>
            <person name="Kot W."/>
            <person name="Jacobs-Sera D."/>
            <person name="Hatfull G.F."/>
            <person name="Hansen L.H."/>
        </authorList>
    </citation>
    <scope>NUCLEOTIDE SEQUENCE [LARGE SCALE GENOMIC DNA]</scope>
</reference>
<dbReference type="PROSITE" id="PS51199">
    <property type="entry name" value="SF4_HELICASE"/>
    <property type="match status" value="1"/>
</dbReference>
<dbReference type="Proteomes" id="UP000246267">
    <property type="component" value="Segment"/>
</dbReference>
<dbReference type="InterPro" id="IPR007694">
    <property type="entry name" value="DNA_helicase_DnaB-like_C"/>
</dbReference>
<dbReference type="GO" id="GO:0006269">
    <property type="term" value="P:DNA replication, synthesis of primer"/>
    <property type="evidence" value="ECO:0007669"/>
    <property type="project" value="UniProtKB-KW"/>
</dbReference>
<feature type="compositionally biased region" description="Acidic residues" evidence="2">
    <location>
        <begin position="560"/>
        <end position="570"/>
    </location>
</feature>
<feature type="domain" description="SF4 helicase" evidence="3">
    <location>
        <begin position="282"/>
        <end position="551"/>
    </location>
</feature>
<dbReference type="InterPro" id="IPR013237">
    <property type="entry name" value="Phage_T7_Gp4_N"/>
</dbReference>
<dbReference type="SUPFAM" id="SSF56731">
    <property type="entry name" value="DNA primase core"/>
    <property type="match status" value="1"/>
</dbReference>
<dbReference type="Pfam" id="PF21268">
    <property type="entry name" value="Helic-prim_T7_N"/>
    <property type="match status" value="1"/>
</dbReference>
<keyword evidence="1" id="KW-0378">Hydrolase</keyword>
<proteinExistence type="inferred from homology"/>
<keyword evidence="1" id="KW-0548">Nucleotidyltransferase</keyword>
<dbReference type="CDD" id="cd01029">
    <property type="entry name" value="TOPRIM_primases"/>
    <property type="match status" value="1"/>
</dbReference>
<comment type="similarity">
    <text evidence="1">Belongs to the Teseptimavirus DNA helicase/primase family.</text>
</comment>
<feature type="site" description="dTTP/dATP binding" evidence="1">
    <location>
        <position position="525"/>
    </location>
</feature>
<keyword evidence="1" id="KW-0347">Helicase</keyword>
<dbReference type="GO" id="GO:0008270">
    <property type="term" value="F:zinc ion binding"/>
    <property type="evidence" value="ECO:0007669"/>
    <property type="project" value="UniProtKB-UniRule"/>
</dbReference>
<keyword evidence="1" id="KW-0235">DNA replication</keyword>
<dbReference type="InterPro" id="IPR048774">
    <property type="entry name" value="Helic-prim_T7_N"/>
</dbReference>
<feature type="site" description="dTTP/dATP binding" evidence="1">
    <location>
        <position position="507"/>
    </location>
</feature>
<dbReference type="InterPro" id="IPR046394">
    <property type="entry name" value="Helic_Prim_T7"/>
</dbReference>
<keyword evidence="1" id="KW-0460">Magnesium</keyword>
<dbReference type="PANTHER" id="PTHR12873">
    <property type="entry name" value="T7-LIKE MITOCHONDRIAL DNA HELICASE"/>
    <property type="match status" value="1"/>
</dbReference>
<comment type="function">
    <text evidence="1">ATP-dependent DNA helicase and primase essential for viral DNA replication and recombination. The helicase moves 5' -&gt; 3' on the lagging strand template, unwinding the DNA duplex ahead of the leading strand polymerase at the replication fork and generating ssDNA for both leading and lagging strand synthesis. ATP or dTTP hydrolysis propels each helicase domain to translocate sequentially along DNA. Mediates strand transfer when a joint molecule is available and participates in recombinational DNA repair through its role in strand exchange. Primase activity synthesizes short RNA primers at the sequence 5'-GTC-3' on the lagging strand that the polymerase elongates using dNTPs and providing the primase is still present.</text>
</comment>
<feature type="binding site" evidence="1">
    <location>
        <position position="238"/>
    </location>
    <ligand>
        <name>Mg(2+)</name>
        <dbReference type="ChEBI" id="CHEBI:18420"/>
        <label>2</label>
    </ligand>
</feature>
<keyword evidence="1" id="KW-0862">Zinc</keyword>
<keyword evidence="1" id="KW-0479">Metal-binding</keyword>
<dbReference type="InterPro" id="IPR006171">
    <property type="entry name" value="TOPRIM_dom"/>
</dbReference>
<dbReference type="EC" id="2.7.7.-" evidence="1"/>
<dbReference type="GeneID" id="54991452"/>
<evidence type="ECO:0000256" key="1">
    <source>
        <dbReference type="HAMAP-Rule" id="MF_04154"/>
    </source>
</evidence>
<feature type="binding site" evidence="1">
    <location>
        <position position="208"/>
    </location>
    <ligand>
        <name>Mg(2+)</name>
        <dbReference type="ChEBI" id="CHEBI:18420"/>
        <label>1</label>
        <note>catalytic</note>
    </ligand>
</feature>
<dbReference type="EMBL" id="MH059632">
    <property type="protein sequence ID" value="AWD92375.1"/>
    <property type="molecule type" value="Genomic_DNA"/>
</dbReference>
<dbReference type="Pfam" id="PF03796">
    <property type="entry name" value="DnaB_C"/>
    <property type="match status" value="1"/>
</dbReference>
<dbReference type="Gene3D" id="3.40.50.300">
    <property type="entry name" value="P-loop containing nucleotide triphosphate hydrolases"/>
    <property type="match status" value="1"/>
</dbReference>
<dbReference type="InterPro" id="IPR034154">
    <property type="entry name" value="TOPRIM_DnaG/twinkle"/>
</dbReference>
<feature type="binding site" evidence="1">
    <location>
        <position position="19"/>
    </location>
    <ligand>
        <name>Zn(2+)</name>
        <dbReference type="ChEBI" id="CHEBI:29105"/>
    </ligand>
</feature>
<comment type="caution">
    <text evidence="1">Lacks conserved residue(s) required for the propagation of feature annotation.</text>
</comment>
<dbReference type="EC" id="3.6.4.12" evidence="1"/>
<comment type="domain">
    <text evidence="1">The N-terminus zinc finger domain is essential for delivering the primed DNA template to the DNA polymerase. The central core domain contains the primase activity. The C-terminus region is responsible for the helicase activity and binds 1 Mg(2+)-dTTP.</text>
</comment>
<evidence type="ECO:0000256" key="2">
    <source>
        <dbReference type="SAM" id="MobiDB-lite"/>
    </source>
</evidence>
<dbReference type="GO" id="GO:0016787">
    <property type="term" value="F:hydrolase activity"/>
    <property type="evidence" value="ECO:0007669"/>
    <property type="project" value="UniProtKB-KW"/>
</dbReference>
<comment type="cofactor">
    <cofactor evidence="1">
        <name>Mg(2+)</name>
        <dbReference type="ChEBI" id="CHEBI:18420"/>
    </cofactor>
    <text evidence="1">Binds 2 Mg(2+), one of which is catalytic.</text>
</comment>
<dbReference type="SMART" id="SM00778">
    <property type="entry name" value="Prim_Zn_Ribbon"/>
    <property type="match status" value="1"/>
</dbReference>
<dbReference type="KEGG" id="vg:54991452"/>
<feature type="binding site" evidence="1">
    <location>
        <position position="16"/>
    </location>
    <ligand>
        <name>Zn(2+)</name>
        <dbReference type="ChEBI" id="CHEBI:29105"/>
    </ligand>
</feature>
<dbReference type="InterPro" id="IPR027417">
    <property type="entry name" value="P-loop_NTPase"/>
</dbReference>
<protein>
    <recommendedName>
        <fullName evidence="1">DNA helicase/primase</fullName>
        <ecNumber evidence="1">2.7.7.-</ecNumber>
        <ecNumber evidence="1">3.6.4.12</ecNumber>
    </recommendedName>
</protein>
<dbReference type="GO" id="GO:0005524">
    <property type="term" value="F:ATP binding"/>
    <property type="evidence" value="ECO:0007669"/>
    <property type="project" value="UniProtKB-UniRule"/>
</dbReference>
<evidence type="ECO:0000259" key="3">
    <source>
        <dbReference type="PROSITE" id="PS51199"/>
    </source>
</evidence>
<dbReference type="Gene3D" id="2.20.25.180">
    <property type="match status" value="1"/>
</dbReference>
<dbReference type="Pfam" id="PF13155">
    <property type="entry name" value="Toprim_2"/>
    <property type="match status" value="1"/>
</dbReference>
<keyword evidence="1" id="KW-0639">Primosome</keyword>
<feature type="site" description="dTTP/dATP binding" evidence="1">
    <location>
        <position position="468"/>
    </location>
</feature>
<feature type="binding site" evidence="1">
    <location>
        <position position="38"/>
    </location>
    <ligand>
        <name>Zn(2+)</name>
        <dbReference type="ChEBI" id="CHEBI:29105"/>
    </ligand>
</feature>
<evidence type="ECO:0000313" key="5">
    <source>
        <dbReference type="Proteomes" id="UP000246267"/>
    </source>
</evidence>
<dbReference type="GO" id="GO:0043139">
    <property type="term" value="F:5'-3' DNA helicase activity"/>
    <property type="evidence" value="ECO:0007669"/>
    <property type="project" value="InterPro"/>
</dbReference>
<feature type="binding site" evidence="1">
    <location>
        <position position="158"/>
    </location>
    <ligand>
        <name>Mg(2+)</name>
        <dbReference type="ChEBI" id="CHEBI:18420"/>
        <label>1</label>
        <note>catalytic</note>
    </ligand>
</feature>
<dbReference type="GO" id="GO:0039693">
    <property type="term" value="P:viral DNA genome replication"/>
    <property type="evidence" value="ECO:0007669"/>
    <property type="project" value="UniProtKB-UniRule"/>
</dbReference>
<feature type="region of interest" description="Disordered" evidence="2">
    <location>
        <begin position="547"/>
        <end position="570"/>
    </location>
</feature>
<dbReference type="HAMAP" id="MF_04154">
    <property type="entry name" value="Helic_Prim_T7"/>
    <property type="match status" value="1"/>
</dbReference>
<accession>A0A2S1GSJ8</accession>
<feature type="site" description="dTTP/dATP binding" evidence="1">
    <location>
        <position position="361"/>
    </location>
</feature>
<dbReference type="InterPro" id="IPR027032">
    <property type="entry name" value="Twinkle-like"/>
</dbReference>
<dbReference type="Gene3D" id="2.20.25.10">
    <property type="match status" value="1"/>
</dbReference>
<comment type="catalytic activity">
    <reaction evidence="1">
        <text>ATP + H2O = ADP + phosphate + H(+)</text>
        <dbReference type="Rhea" id="RHEA:13065"/>
        <dbReference type="ChEBI" id="CHEBI:15377"/>
        <dbReference type="ChEBI" id="CHEBI:15378"/>
        <dbReference type="ChEBI" id="CHEBI:30616"/>
        <dbReference type="ChEBI" id="CHEBI:43474"/>
        <dbReference type="ChEBI" id="CHEBI:456216"/>
        <dbReference type="EC" id="3.6.4.12"/>
    </reaction>
</comment>
<organism evidence="4 5">
    <name type="scientific">Dickeya phage Dagda</name>
    <dbReference type="NCBI Taxonomy" id="2163630"/>
    <lineage>
        <taxon>Viruses</taxon>
        <taxon>Duplodnaviria</taxon>
        <taxon>Heunggongvirae</taxon>
        <taxon>Uroviricota</taxon>
        <taxon>Caudoviricetes</taxon>
        <taxon>Autographivirales</taxon>
        <taxon>Autotranscriptaviridae</taxon>
        <taxon>Studiervirinae</taxon>
        <taxon>Aarhusvirus</taxon>
        <taxon>Aarhusvirus dagda</taxon>
    </lineage>
</organism>
<keyword evidence="1" id="KW-0511">Multifunctional enzyme</keyword>
<keyword evidence="1" id="KW-0808">Transferase</keyword>
<dbReference type="PANTHER" id="PTHR12873:SF0">
    <property type="entry name" value="TWINKLE MTDNA HELICASE"/>
    <property type="match status" value="1"/>
</dbReference>
<keyword evidence="1" id="KW-0067">ATP-binding</keyword>
<dbReference type="GO" id="GO:0003697">
    <property type="term" value="F:single-stranded DNA binding"/>
    <property type="evidence" value="ECO:0007669"/>
    <property type="project" value="InterPro"/>
</dbReference>
<keyword evidence="1" id="KW-0547">Nucleotide-binding</keyword>
<feature type="zinc finger region" description="C4-like; zinc ribbon fold" evidence="1">
    <location>
        <begin position="16"/>
        <end position="38"/>
    </location>
</feature>
<keyword evidence="1" id="KW-0863">Zinc-finger</keyword>
<dbReference type="GO" id="GO:0003899">
    <property type="term" value="F:DNA-directed RNA polymerase activity"/>
    <property type="evidence" value="ECO:0007669"/>
    <property type="project" value="UniProtKB-UniRule"/>
</dbReference>
<dbReference type="CDD" id="cd19483">
    <property type="entry name" value="RecA-like_Gp4D_helicase"/>
    <property type="match status" value="1"/>
</dbReference>
<dbReference type="RefSeq" id="YP_009800946.1">
    <property type="nucleotide sequence ID" value="NC_047961.1"/>
</dbReference>
<dbReference type="SUPFAM" id="SSF52540">
    <property type="entry name" value="P-loop containing nucleoside triphosphate hydrolases"/>
    <property type="match status" value="1"/>
</dbReference>
<dbReference type="Gene3D" id="3.40.1360.10">
    <property type="match status" value="1"/>
</dbReference>
<feature type="site" description="dTTP/dATP binding" evidence="1">
    <location>
        <position position="538"/>
    </location>
</feature>
<feature type="binding site" evidence="1">
    <location>
        <position position="35"/>
    </location>
    <ligand>
        <name>Zn(2+)</name>
        <dbReference type="ChEBI" id="CHEBI:29105"/>
    </ligand>
</feature>
<dbReference type="SUPFAM" id="SSF57783">
    <property type="entry name" value="Zinc beta-ribbon"/>
    <property type="match status" value="1"/>
</dbReference>
<sequence length="570" mass="63439">MSHEHEESILLFKGPCENCGSSDANAHYSDGHTFCFVCENPVYPPKDEVPEFVTQNYKARGGKSMSNNLLTFGEAEGQYVDLTARGIQKDICQKFGYWIGKVNGKPHQIANYYDDTGQLVGQKLRDRDKEFTVKGQVKGQSLFGKHLWNGGRKIVVTEGEIDALSVAQLQGGKYPVVSLPQGAKSAKKCLSANYEYFDQFEEIILMFDMDEPGRAAIEECAPVLPSGKVKVAVLPLKDANECLMSGKGKDVLDQVFNASPWIPDGVVSATSMKDRVREFAGKMEAAGLLFDGQPELNRKTMGARSGELIMVTSGSGMGKSTYVRQQIIKWKREGKRVGVAMLEEAVEETMLDLIGLDNNVRLRQSPEILNAILEDGRYDSWFDKMFEPETNLIHLYDSFAESKEEQLFAKLAYMADGLECDVLILDHISIVVSGMEDNSDERKTIDRIMTRLKKLAKTKGIIMVVICHLKNPDKGKSHEEGRPVSITDLRGSGALRQLSDTIIALERNQQGDNPNLVNIRLLKCRFTGETGMSGSMEYNKLTGWLEPSDGEVNNDPTVWAEDDLEPDSEF</sequence>
<evidence type="ECO:0000313" key="4">
    <source>
        <dbReference type="EMBL" id="AWD92375.1"/>
    </source>
</evidence>